<dbReference type="InParanoid" id="A0BBG5"/>
<organism evidence="1 2">
    <name type="scientific">Paramecium tetraurelia</name>
    <dbReference type="NCBI Taxonomy" id="5888"/>
    <lineage>
        <taxon>Eukaryota</taxon>
        <taxon>Sar</taxon>
        <taxon>Alveolata</taxon>
        <taxon>Ciliophora</taxon>
        <taxon>Intramacronucleata</taxon>
        <taxon>Oligohymenophorea</taxon>
        <taxon>Peniculida</taxon>
        <taxon>Parameciidae</taxon>
        <taxon>Paramecium</taxon>
    </lineage>
</organism>
<gene>
    <name evidence="1" type="ORF">GSPATT00000317001</name>
</gene>
<reference evidence="1 2" key="1">
    <citation type="journal article" date="2006" name="Nature">
        <title>Global trends of whole-genome duplications revealed by the ciliate Paramecium tetraurelia.</title>
        <authorList>
            <consortium name="Genoscope"/>
            <person name="Aury J.-M."/>
            <person name="Jaillon O."/>
            <person name="Duret L."/>
            <person name="Noel B."/>
            <person name="Jubin C."/>
            <person name="Porcel B.M."/>
            <person name="Segurens B."/>
            <person name="Daubin V."/>
            <person name="Anthouard V."/>
            <person name="Aiach N."/>
            <person name="Arnaiz O."/>
            <person name="Billaut A."/>
            <person name="Beisson J."/>
            <person name="Blanc I."/>
            <person name="Bouhouche K."/>
            <person name="Camara F."/>
            <person name="Duharcourt S."/>
            <person name="Guigo R."/>
            <person name="Gogendeau D."/>
            <person name="Katinka M."/>
            <person name="Keller A.-M."/>
            <person name="Kissmehl R."/>
            <person name="Klotz C."/>
            <person name="Koll F."/>
            <person name="Le Moue A."/>
            <person name="Lepere C."/>
            <person name="Malinsky S."/>
            <person name="Nowacki M."/>
            <person name="Nowak J.K."/>
            <person name="Plattner H."/>
            <person name="Poulain J."/>
            <person name="Ruiz F."/>
            <person name="Serrano V."/>
            <person name="Zagulski M."/>
            <person name="Dessen P."/>
            <person name="Betermier M."/>
            <person name="Weissenbach J."/>
            <person name="Scarpelli C."/>
            <person name="Schachter V."/>
            <person name="Sperling L."/>
            <person name="Meyer E."/>
            <person name="Cohen J."/>
            <person name="Wincker P."/>
        </authorList>
    </citation>
    <scope>NUCLEOTIDE SEQUENCE [LARGE SCALE GENOMIC DNA]</scope>
    <source>
        <strain evidence="1 2">Stock d4-2</strain>
    </source>
</reference>
<dbReference type="HOGENOM" id="CLU_1312282_0_0_1"/>
<evidence type="ECO:0000313" key="2">
    <source>
        <dbReference type="Proteomes" id="UP000000600"/>
    </source>
</evidence>
<proteinExistence type="predicted"/>
<sequence>MMIQYLLGQQFKMYLSHLLVLKILIILISSKQIQNHWIHYNKTNNKLTQVILRSQIILLLKIKILNKMKIIIQLQILIKKIKTNKINLKKYYKSGQNTNRFEKYQEIEDQNQTQDMIEQSQYLQDDKTDLLYKNQSQGNDQITDYNLTQADESKNEKQQYKDQKVQNIVQVQQNDHIIDIKQVNQTPSTNLQENKQQKKKTLICKCCQIF</sequence>
<dbReference type="OrthoDB" id="10686511at2759"/>
<dbReference type="EMBL" id="CT867985">
    <property type="protein sequence ID" value="CAK55882.1"/>
    <property type="molecule type" value="Genomic_DNA"/>
</dbReference>
<protein>
    <recommendedName>
        <fullName evidence="3">Transmembrane protein</fullName>
    </recommendedName>
</protein>
<dbReference type="GeneID" id="5009064"/>
<evidence type="ECO:0008006" key="3">
    <source>
        <dbReference type="Google" id="ProtNLM"/>
    </source>
</evidence>
<dbReference type="KEGG" id="ptm:GSPATT00000317001"/>
<keyword evidence="2" id="KW-1185">Reference proteome</keyword>
<dbReference type="Proteomes" id="UP000000600">
    <property type="component" value="Unassembled WGS sequence"/>
</dbReference>
<dbReference type="AlphaFoldDB" id="A0BBG5"/>
<accession>A0BBG5</accession>
<name>A0BBG5_PARTE</name>
<dbReference type="RefSeq" id="XP_001423280.1">
    <property type="nucleotide sequence ID" value="XM_001423243.1"/>
</dbReference>
<evidence type="ECO:0000313" key="1">
    <source>
        <dbReference type="EMBL" id="CAK55882.1"/>
    </source>
</evidence>